<dbReference type="Proteomes" id="UP000315003">
    <property type="component" value="Chromosome"/>
</dbReference>
<dbReference type="GO" id="GO:0016853">
    <property type="term" value="F:isomerase activity"/>
    <property type="evidence" value="ECO:0007669"/>
    <property type="project" value="UniProtKB-KW"/>
</dbReference>
<dbReference type="InterPro" id="IPR001509">
    <property type="entry name" value="Epimerase_deHydtase"/>
</dbReference>
<dbReference type="Pfam" id="PF01370">
    <property type="entry name" value="Epimerase"/>
    <property type="match status" value="1"/>
</dbReference>
<reference evidence="3 4" key="1">
    <citation type="submission" date="2019-02" db="EMBL/GenBank/DDBJ databases">
        <title>Deep-cultivation of Planctomycetes and their phenomic and genomic characterization uncovers novel biology.</title>
        <authorList>
            <person name="Wiegand S."/>
            <person name="Jogler M."/>
            <person name="Boedeker C."/>
            <person name="Pinto D."/>
            <person name="Vollmers J."/>
            <person name="Rivas-Marin E."/>
            <person name="Kohn T."/>
            <person name="Peeters S.H."/>
            <person name="Heuer A."/>
            <person name="Rast P."/>
            <person name="Oberbeckmann S."/>
            <person name="Bunk B."/>
            <person name="Jeske O."/>
            <person name="Meyerdierks A."/>
            <person name="Storesund J.E."/>
            <person name="Kallscheuer N."/>
            <person name="Luecker S."/>
            <person name="Lage O.M."/>
            <person name="Pohl T."/>
            <person name="Merkel B.J."/>
            <person name="Hornburger P."/>
            <person name="Mueller R.-W."/>
            <person name="Bruemmer F."/>
            <person name="Labrenz M."/>
            <person name="Spormann A.M."/>
            <person name="Op den Camp H."/>
            <person name="Overmann J."/>
            <person name="Amann R."/>
            <person name="Jetten M.S.M."/>
            <person name="Mascher T."/>
            <person name="Medema M.H."/>
            <person name="Devos D.P."/>
            <person name="Kaster A.-K."/>
            <person name="Ovreas L."/>
            <person name="Rohde M."/>
            <person name="Galperin M.Y."/>
            <person name="Jogler C."/>
        </authorList>
    </citation>
    <scope>NUCLEOTIDE SEQUENCE [LARGE SCALE GENOMIC DNA]</scope>
    <source>
        <strain evidence="3 4">SV_7m_r</strain>
    </source>
</reference>
<sequence>MQIAVTGGTGFLGRYIIQHALDHGHQVRALTRQPASARKVASHLKVASDLKVANANLQWITGNLPEPEAIEQLLTGADAVVHSAHDAMGGRFLDPPADVLQYWNRNATGSLALLEAAAHSSVQRFIYLSSGAVHETVLGDRPLDESHPRLPSTLYGATKGAVELLIRQYGVSTSLQTATIRPTSIYGAASPIENSKWFDLIQSIRYCGPGDNERRAEGGSKTVHAADVAKATLLLIQSPQLQSGDVYNCCERMISNFEVANRAKKLLGKDCKIIGVPKQPKHLMDTRKLQSLGMTYGGEELLNQTIAQIAGISNS</sequence>
<dbReference type="OrthoDB" id="9807212at2"/>
<dbReference type="PROSITE" id="PS00061">
    <property type="entry name" value="ADH_SHORT"/>
    <property type="match status" value="1"/>
</dbReference>
<dbReference type="PANTHER" id="PTHR43000">
    <property type="entry name" value="DTDP-D-GLUCOSE 4,6-DEHYDRATASE-RELATED"/>
    <property type="match status" value="1"/>
</dbReference>
<dbReference type="Gene3D" id="3.40.50.720">
    <property type="entry name" value="NAD(P)-binding Rossmann-like Domain"/>
    <property type="match status" value="1"/>
</dbReference>
<dbReference type="InterPro" id="IPR036291">
    <property type="entry name" value="NAD(P)-bd_dom_sf"/>
</dbReference>
<comment type="similarity">
    <text evidence="1">Belongs to the NAD(P)-dependent epimerase/dehydratase family.</text>
</comment>
<keyword evidence="4" id="KW-1185">Reference proteome</keyword>
<protein>
    <submittedName>
        <fullName evidence="3">3 beta-hydroxysteroid dehydrogenase/Delta 5--&gt;4-isomerase</fullName>
    </submittedName>
</protein>
<dbReference type="InterPro" id="IPR020904">
    <property type="entry name" value="Sc_DH/Rdtase_CS"/>
</dbReference>
<organism evidence="3 4">
    <name type="scientific">Stieleria bergensis</name>
    <dbReference type="NCBI Taxonomy" id="2528025"/>
    <lineage>
        <taxon>Bacteria</taxon>
        <taxon>Pseudomonadati</taxon>
        <taxon>Planctomycetota</taxon>
        <taxon>Planctomycetia</taxon>
        <taxon>Pirellulales</taxon>
        <taxon>Pirellulaceae</taxon>
        <taxon>Stieleria</taxon>
    </lineage>
</organism>
<dbReference type="SUPFAM" id="SSF51735">
    <property type="entry name" value="NAD(P)-binding Rossmann-fold domains"/>
    <property type="match status" value="1"/>
</dbReference>
<evidence type="ECO:0000259" key="2">
    <source>
        <dbReference type="Pfam" id="PF01370"/>
    </source>
</evidence>
<evidence type="ECO:0000313" key="3">
    <source>
        <dbReference type="EMBL" id="QDT58490.1"/>
    </source>
</evidence>
<dbReference type="CDD" id="cd08946">
    <property type="entry name" value="SDR_e"/>
    <property type="match status" value="1"/>
</dbReference>
<dbReference type="RefSeq" id="WP_145269687.1">
    <property type="nucleotide sequence ID" value="NZ_CP036272.1"/>
</dbReference>
<proteinExistence type="inferred from homology"/>
<feature type="domain" description="NAD-dependent epimerase/dehydratase" evidence="2">
    <location>
        <begin position="3"/>
        <end position="250"/>
    </location>
</feature>
<dbReference type="EMBL" id="CP036272">
    <property type="protein sequence ID" value="QDT58490.1"/>
    <property type="molecule type" value="Genomic_DNA"/>
</dbReference>
<name>A0A517SQV0_9BACT</name>
<keyword evidence="3" id="KW-0413">Isomerase</keyword>
<evidence type="ECO:0000313" key="4">
    <source>
        <dbReference type="Proteomes" id="UP000315003"/>
    </source>
</evidence>
<gene>
    <name evidence="3" type="ORF">SV7mr_09830</name>
</gene>
<evidence type="ECO:0000256" key="1">
    <source>
        <dbReference type="ARBA" id="ARBA00007637"/>
    </source>
</evidence>
<dbReference type="AlphaFoldDB" id="A0A517SQV0"/>
<accession>A0A517SQV0</accession>